<protein>
    <submittedName>
        <fullName evidence="3">Zinc finger protein 317</fullName>
    </submittedName>
</protein>
<reference evidence="3 4" key="1">
    <citation type="journal article" date="2021" name="Elife">
        <title>Chloroplast acquisition without the gene transfer in kleptoplastic sea slugs, Plakobranchus ocellatus.</title>
        <authorList>
            <person name="Maeda T."/>
            <person name="Takahashi S."/>
            <person name="Yoshida T."/>
            <person name="Shimamura S."/>
            <person name="Takaki Y."/>
            <person name="Nagai Y."/>
            <person name="Toyoda A."/>
            <person name="Suzuki Y."/>
            <person name="Arimoto A."/>
            <person name="Ishii H."/>
            <person name="Satoh N."/>
            <person name="Nishiyama T."/>
            <person name="Hasebe M."/>
            <person name="Maruyama T."/>
            <person name="Minagawa J."/>
            <person name="Obokata J."/>
            <person name="Shigenobu S."/>
        </authorList>
    </citation>
    <scope>NUCLEOTIDE SEQUENCE [LARGE SCALE GENOMIC DNA]</scope>
</reference>
<dbReference type="Proteomes" id="UP000735302">
    <property type="component" value="Unassembled WGS sequence"/>
</dbReference>
<comment type="caution">
    <text evidence="3">The sequence shown here is derived from an EMBL/GenBank/DDBJ whole genome shotgun (WGS) entry which is preliminary data.</text>
</comment>
<keyword evidence="1" id="KW-0862">Zinc</keyword>
<dbReference type="InterPro" id="IPR013087">
    <property type="entry name" value="Znf_C2H2_type"/>
</dbReference>
<keyword evidence="1" id="KW-0863">Zinc-finger</keyword>
<keyword evidence="4" id="KW-1185">Reference proteome</keyword>
<sequence length="119" mass="13249">MQFGGKPTRTSWTYNRSELVVCPHCTKSFHSSQLELHIASAHGYASDWSKAPDFGASADARKSQPACPAKCPICDGQFARNFTLKRHMKHIHGASQCPKCLEILKAGADFNRHLIYCNK</sequence>
<accession>A0AAV3ZC29</accession>
<dbReference type="SUPFAM" id="SSF57667">
    <property type="entry name" value="beta-beta-alpha zinc fingers"/>
    <property type="match status" value="1"/>
</dbReference>
<dbReference type="AlphaFoldDB" id="A0AAV3ZC29"/>
<keyword evidence="1" id="KW-0479">Metal-binding</keyword>
<dbReference type="PROSITE" id="PS50157">
    <property type="entry name" value="ZINC_FINGER_C2H2_2"/>
    <property type="match status" value="1"/>
</dbReference>
<dbReference type="InterPro" id="IPR036236">
    <property type="entry name" value="Znf_C2H2_sf"/>
</dbReference>
<evidence type="ECO:0000313" key="3">
    <source>
        <dbReference type="EMBL" id="GFN92127.1"/>
    </source>
</evidence>
<dbReference type="EMBL" id="BLXT01002217">
    <property type="protein sequence ID" value="GFN92127.1"/>
    <property type="molecule type" value="Genomic_DNA"/>
</dbReference>
<gene>
    <name evidence="3" type="ORF">PoB_001863300</name>
</gene>
<name>A0AAV3ZC29_9GAST</name>
<organism evidence="3 4">
    <name type="scientific">Plakobranchus ocellatus</name>
    <dbReference type="NCBI Taxonomy" id="259542"/>
    <lineage>
        <taxon>Eukaryota</taxon>
        <taxon>Metazoa</taxon>
        <taxon>Spiralia</taxon>
        <taxon>Lophotrochozoa</taxon>
        <taxon>Mollusca</taxon>
        <taxon>Gastropoda</taxon>
        <taxon>Heterobranchia</taxon>
        <taxon>Euthyneura</taxon>
        <taxon>Panpulmonata</taxon>
        <taxon>Sacoglossa</taxon>
        <taxon>Placobranchoidea</taxon>
        <taxon>Plakobranchidae</taxon>
        <taxon>Plakobranchus</taxon>
    </lineage>
</organism>
<proteinExistence type="predicted"/>
<dbReference type="GO" id="GO:0008270">
    <property type="term" value="F:zinc ion binding"/>
    <property type="evidence" value="ECO:0007669"/>
    <property type="project" value="UniProtKB-KW"/>
</dbReference>
<dbReference type="Pfam" id="PF00096">
    <property type="entry name" value="zf-C2H2"/>
    <property type="match status" value="1"/>
</dbReference>
<dbReference type="Gene3D" id="3.30.160.60">
    <property type="entry name" value="Classic Zinc Finger"/>
    <property type="match status" value="1"/>
</dbReference>
<feature type="domain" description="C2H2-type" evidence="2">
    <location>
        <begin position="69"/>
        <end position="97"/>
    </location>
</feature>
<dbReference type="PROSITE" id="PS00028">
    <property type="entry name" value="ZINC_FINGER_C2H2_1"/>
    <property type="match status" value="1"/>
</dbReference>
<dbReference type="SMART" id="SM00355">
    <property type="entry name" value="ZnF_C2H2"/>
    <property type="match status" value="2"/>
</dbReference>
<dbReference type="Pfam" id="PF13894">
    <property type="entry name" value="zf-C2H2_4"/>
    <property type="match status" value="1"/>
</dbReference>
<evidence type="ECO:0000256" key="1">
    <source>
        <dbReference type="PROSITE-ProRule" id="PRU00042"/>
    </source>
</evidence>
<evidence type="ECO:0000313" key="4">
    <source>
        <dbReference type="Proteomes" id="UP000735302"/>
    </source>
</evidence>
<evidence type="ECO:0000259" key="2">
    <source>
        <dbReference type="PROSITE" id="PS50157"/>
    </source>
</evidence>